<dbReference type="PROSITE" id="PS50118">
    <property type="entry name" value="HMG_BOX_2"/>
    <property type="match status" value="1"/>
</dbReference>
<keyword evidence="2" id="KW-0539">Nucleus</keyword>
<feature type="DNA-binding region" description="HMG box" evidence="2">
    <location>
        <begin position="125"/>
        <end position="207"/>
    </location>
</feature>
<name>A0A6U3E7G9_9STRA</name>
<dbReference type="AlphaFoldDB" id="A0A6U3E7G9"/>
<protein>
    <recommendedName>
        <fullName evidence="3">HMG box domain-containing protein</fullName>
    </recommendedName>
</protein>
<evidence type="ECO:0000313" key="5">
    <source>
        <dbReference type="EMBL" id="CAD9990037.1"/>
    </source>
</evidence>
<dbReference type="InterPro" id="IPR036910">
    <property type="entry name" value="HMG_box_dom_sf"/>
</dbReference>
<dbReference type="Pfam" id="PF09011">
    <property type="entry name" value="HMG_box_2"/>
    <property type="match status" value="1"/>
</dbReference>
<evidence type="ECO:0000259" key="3">
    <source>
        <dbReference type="PROSITE" id="PS50118"/>
    </source>
</evidence>
<dbReference type="GO" id="GO:0003677">
    <property type="term" value="F:DNA binding"/>
    <property type="evidence" value="ECO:0007669"/>
    <property type="project" value="UniProtKB-UniRule"/>
</dbReference>
<dbReference type="Gene3D" id="1.10.30.10">
    <property type="entry name" value="High mobility group box domain"/>
    <property type="match status" value="1"/>
</dbReference>
<evidence type="ECO:0000256" key="2">
    <source>
        <dbReference type="PROSITE-ProRule" id="PRU00267"/>
    </source>
</evidence>
<organism evidence="4">
    <name type="scientific">Entomoneis paludosa</name>
    <dbReference type="NCBI Taxonomy" id="265537"/>
    <lineage>
        <taxon>Eukaryota</taxon>
        <taxon>Sar</taxon>
        <taxon>Stramenopiles</taxon>
        <taxon>Ochrophyta</taxon>
        <taxon>Bacillariophyta</taxon>
        <taxon>Bacillariophyceae</taxon>
        <taxon>Bacillariophycidae</taxon>
        <taxon>Entomoneidaceae</taxon>
        <taxon>Entomoneis</taxon>
    </lineage>
</organism>
<dbReference type="SUPFAM" id="SSF47095">
    <property type="entry name" value="HMG-box"/>
    <property type="match status" value="1"/>
</dbReference>
<dbReference type="InterPro" id="IPR009071">
    <property type="entry name" value="HMG_box_dom"/>
</dbReference>
<keyword evidence="1 2" id="KW-0238">DNA-binding</keyword>
<feature type="domain" description="HMG box" evidence="3">
    <location>
        <begin position="125"/>
        <end position="207"/>
    </location>
</feature>
<dbReference type="EMBL" id="HBHT01036722">
    <property type="protein sequence ID" value="CAD9990035.1"/>
    <property type="molecule type" value="Transcribed_RNA"/>
</dbReference>
<dbReference type="InterPro" id="IPR050342">
    <property type="entry name" value="HMGB"/>
</dbReference>
<dbReference type="PANTHER" id="PTHR48112">
    <property type="entry name" value="HIGH MOBILITY GROUP PROTEIN DSP1"/>
    <property type="match status" value="1"/>
</dbReference>
<evidence type="ECO:0000313" key="4">
    <source>
        <dbReference type="EMBL" id="CAD9990035.1"/>
    </source>
</evidence>
<reference evidence="4" key="1">
    <citation type="submission" date="2021-01" db="EMBL/GenBank/DDBJ databases">
        <authorList>
            <person name="Corre E."/>
            <person name="Pelletier E."/>
            <person name="Niang G."/>
            <person name="Scheremetjew M."/>
            <person name="Finn R."/>
            <person name="Kale V."/>
            <person name="Holt S."/>
            <person name="Cochrane G."/>
            <person name="Meng A."/>
            <person name="Brown T."/>
            <person name="Cohen L."/>
        </authorList>
    </citation>
    <scope>NUCLEOTIDE SEQUENCE</scope>
    <source>
        <strain evidence="4">CCMP125</strain>
    </source>
</reference>
<accession>A0A6U3E7G9</accession>
<gene>
    <name evidence="4" type="ORF">APAL1065_LOCUS24681</name>
    <name evidence="5" type="ORF">APAL1065_LOCUS24682</name>
</gene>
<dbReference type="EMBL" id="HBHT01036723">
    <property type="protein sequence ID" value="CAD9990037.1"/>
    <property type="molecule type" value="Transcribed_RNA"/>
</dbReference>
<dbReference type="PANTHER" id="PTHR48112:SF15">
    <property type="entry name" value="HMG BOX DOMAIN-CONTAINING PROTEIN"/>
    <property type="match status" value="1"/>
</dbReference>
<evidence type="ECO:0000256" key="1">
    <source>
        <dbReference type="ARBA" id="ARBA00023125"/>
    </source>
</evidence>
<sequence>MNYSIETSNSPCYEQTPSSDNEFDLAVDQLLGDVDPSMEKVNLDEIMRSEPVLEDSTFAIAEPIAVMEPVNIFPQRQPQNSSAILMEPIAVHRVDSVNSVPFALAQQQEIMPQHEEEPVEELPKPKRALSAYNMFFQCERKRILKSLPKPVGKTKKGRKAKAQMGFTDMARMVAARWKTISKEDKMEYEYLAAMDGERYEKEMAEWKRSQSMSALSTQNRSRPSVTNFRGYASCDASMQPLQSTFGGQQGNAEWQNDYSYGGNNNTFLPMNASKNMFLQQL</sequence>
<dbReference type="SMART" id="SM00398">
    <property type="entry name" value="HMG"/>
    <property type="match status" value="1"/>
</dbReference>
<dbReference type="GO" id="GO:0005634">
    <property type="term" value="C:nucleus"/>
    <property type="evidence" value="ECO:0007669"/>
    <property type="project" value="UniProtKB-UniRule"/>
</dbReference>
<proteinExistence type="predicted"/>